<dbReference type="Pfam" id="PF26109">
    <property type="entry name" value="WHD_BrxR"/>
    <property type="match status" value="1"/>
</dbReference>
<dbReference type="PROSITE" id="PS52050">
    <property type="entry name" value="WYL"/>
    <property type="match status" value="1"/>
</dbReference>
<dbReference type="InterPro" id="IPR051534">
    <property type="entry name" value="CBASS_pafABC_assoc_protein"/>
</dbReference>
<feature type="domain" description="WYL" evidence="1">
    <location>
        <begin position="113"/>
        <end position="174"/>
    </location>
</feature>
<evidence type="ECO:0000313" key="5">
    <source>
        <dbReference type="Proteomes" id="UP000032266"/>
    </source>
</evidence>
<feature type="domain" description="DNA-binding transcriptional repressor CapW C-terminal dimerisation" evidence="2">
    <location>
        <begin position="196"/>
        <end position="266"/>
    </location>
</feature>
<dbReference type="Pfam" id="PF13280">
    <property type="entry name" value="WYL"/>
    <property type="match status" value="1"/>
</dbReference>
<evidence type="ECO:0000259" key="2">
    <source>
        <dbReference type="Pfam" id="PF26107"/>
    </source>
</evidence>
<dbReference type="EMBL" id="CP007142">
    <property type="protein sequence ID" value="AJQ93040.1"/>
    <property type="molecule type" value="Genomic_DNA"/>
</dbReference>
<proteinExistence type="predicted"/>
<dbReference type="Pfam" id="PF26107">
    <property type="entry name" value="BrxR_CTD"/>
    <property type="match status" value="1"/>
</dbReference>
<gene>
    <name evidence="4" type="ORF">YC6258_00990</name>
</gene>
<protein>
    <submittedName>
        <fullName evidence="4">Putative transcriptional regulator</fullName>
    </submittedName>
</protein>
<evidence type="ECO:0000259" key="1">
    <source>
        <dbReference type="Pfam" id="PF13280"/>
    </source>
</evidence>
<sequence>MNYARFWFIELLAYWEGKINTLPIQHQFGLSRQTSSNLLKQYRTENPGNLEYGTHDKAYVAKPDFKPQYIDQSVDEYFDWLTSRTFPSSPETPFGITQLKPPRRYVSPLITRKLIPAMREKQRLEIDYLSITSNDPEGRIISPHSLVKTATRWHVRAWCEKRQRFLDFVLSRFKGEPQVEGPAVYGEAHDEDWNTWVDIIVAPDSRLSAGQKQVIESDYGMQNGHLTLTVRGPLVKYTIDDLQIKTKMIELRPEAQQLICLNFDEIENWLY</sequence>
<dbReference type="STRING" id="1445510.YC6258_00990"/>
<evidence type="ECO:0000313" key="4">
    <source>
        <dbReference type="EMBL" id="AJQ93040.1"/>
    </source>
</evidence>
<name>A0A0C5V0E5_9GAMM</name>
<organism evidence="4 5">
    <name type="scientific">Gynuella sunshinyii YC6258</name>
    <dbReference type="NCBI Taxonomy" id="1445510"/>
    <lineage>
        <taxon>Bacteria</taxon>
        <taxon>Pseudomonadati</taxon>
        <taxon>Pseudomonadota</taxon>
        <taxon>Gammaproteobacteria</taxon>
        <taxon>Oceanospirillales</taxon>
        <taxon>Saccharospirillaceae</taxon>
        <taxon>Gynuella</taxon>
    </lineage>
</organism>
<dbReference type="InterPro" id="IPR059019">
    <property type="entry name" value="WHD_CapW"/>
</dbReference>
<dbReference type="PIRSF" id="PIRSF015558">
    <property type="entry name" value="Txn_reg_DeoR_prd"/>
    <property type="match status" value="1"/>
</dbReference>
<dbReference type="AlphaFoldDB" id="A0A0C5V0E5"/>
<feature type="domain" description="DNA-binding transcriptional repressor CapW winged helix-turn-helix" evidence="3">
    <location>
        <begin position="4"/>
        <end position="82"/>
    </location>
</feature>
<dbReference type="InterPro" id="IPR026881">
    <property type="entry name" value="WYL_dom"/>
</dbReference>
<reference evidence="4 5" key="1">
    <citation type="submission" date="2014-01" db="EMBL/GenBank/DDBJ databases">
        <title>Full genme sequencing of cellulolytic bacterium Gynuella sunshinyii YC6258T gen. nov., sp. nov.</title>
        <authorList>
            <person name="Khan H."/>
            <person name="Chung E.J."/>
            <person name="Chung Y.R."/>
        </authorList>
    </citation>
    <scope>NUCLEOTIDE SEQUENCE [LARGE SCALE GENOMIC DNA]</scope>
    <source>
        <strain evidence="4 5">YC6258</strain>
    </source>
</reference>
<dbReference type="KEGG" id="gsn:YC6258_00990"/>
<dbReference type="PATRIC" id="fig|1445510.3.peg.969"/>
<dbReference type="HOGENOM" id="CLU_054168_2_0_6"/>
<dbReference type="RefSeq" id="WP_044615954.1">
    <property type="nucleotide sequence ID" value="NZ_CP007142.1"/>
</dbReference>
<dbReference type="PANTHER" id="PTHR34580">
    <property type="match status" value="1"/>
</dbReference>
<dbReference type="PANTHER" id="PTHR34580:SF3">
    <property type="entry name" value="PROTEIN PAFB"/>
    <property type="match status" value="1"/>
</dbReference>
<dbReference type="InterPro" id="IPR059020">
    <property type="entry name" value="CapW_CTD"/>
</dbReference>
<dbReference type="OrthoDB" id="6400324at2"/>
<dbReference type="Proteomes" id="UP000032266">
    <property type="component" value="Chromosome"/>
</dbReference>
<dbReference type="InterPro" id="IPR016634">
    <property type="entry name" value="CapW-like"/>
</dbReference>
<accession>A0A0C5V0E5</accession>
<evidence type="ECO:0000259" key="3">
    <source>
        <dbReference type="Pfam" id="PF26109"/>
    </source>
</evidence>
<keyword evidence="5" id="KW-1185">Reference proteome</keyword>